<comment type="caution">
    <text evidence="2">The sequence shown here is derived from an EMBL/GenBank/DDBJ whole genome shotgun (WGS) entry which is preliminary data.</text>
</comment>
<proteinExistence type="predicted"/>
<dbReference type="Proteomes" id="UP001165121">
    <property type="component" value="Unassembled WGS sequence"/>
</dbReference>
<accession>A0A9W6Y1S4</accession>
<organism evidence="2 3">
    <name type="scientific">Phytophthora fragariaefolia</name>
    <dbReference type="NCBI Taxonomy" id="1490495"/>
    <lineage>
        <taxon>Eukaryota</taxon>
        <taxon>Sar</taxon>
        <taxon>Stramenopiles</taxon>
        <taxon>Oomycota</taxon>
        <taxon>Peronosporomycetes</taxon>
        <taxon>Peronosporales</taxon>
        <taxon>Peronosporaceae</taxon>
        <taxon>Phytophthora</taxon>
    </lineage>
</organism>
<protein>
    <submittedName>
        <fullName evidence="2">Unnamed protein product</fullName>
    </submittedName>
</protein>
<evidence type="ECO:0000256" key="1">
    <source>
        <dbReference type="SAM" id="MobiDB-lite"/>
    </source>
</evidence>
<feature type="compositionally biased region" description="Polar residues" evidence="1">
    <location>
        <begin position="37"/>
        <end position="46"/>
    </location>
</feature>
<dbReference type="AlphaFoldDB" id="A0A9W6Y1S4"/>
<evidence type="ECO:0000313" key="3">
    <source>
        <dbReference type="Proteomes" id="UP001165121"/>
    </source>
</evidence>
<name>A0A9W6Y1S4_9STRA</name>
<feature type="region of interest" description="Disordered" evidence="1">
    <location>
        <begin position="1"/>
        <end position="55"/>
    </location>
</feature>
<reference evidence="2" key="1">
    <citation type="submission" date="2023-04" db="EMBL/GenBank/DDBJ databases">
        <title>Phytophthora fragariaefolia NBRC 109709.</title>
        <authorList>
            <person name="Ichikawa N."/>
            <person name="Sato H."/>
            <person name="Tonouchi N."/>
        </authorList>
    </citation>
    <scope>NUCLEOTIDE SEQUENCE</scope>
    <source>
        <strain evidence="2">NBRC 109709</strain>
    </source>
</reference>
<keyword evidence="3" id="KW-1185">Reference proteome</keyword>
<dbReference type="EMBL" id="BSXT01002652">
    <property type="protein sequence ID" value="GMF50131.1"/>
    <property type="molecule type" value="Genomic_DNA"/>
</dbReference>
<sequence length="81" mass="8581">MAGFTIPEQEDPPPQDPESQPTNTIAPGEEGAELTTPGISDGSQGAQGDAPLRSSDLARHNAGVNFSWSYCPRQASFHEEV</sequence>
<gene>
    <name evidence="2" type="ORF">Pfra01_001993400</name>
</gene>
<evidence type="ECO:0000313" key="2">
    <source>
        <dbReference type="EMBL" id="GMF50131.1"/>
    </source>
</evidence>